<dbReference type="GO" id="GO:0006351">
    <property type="term" value="P:DNA-templated transcription"/>
    <property type="evidence" value="ECO:0007669"/>
    <property type="project" value="InterPro"/>
</dbReference>
<dbReference type="PANTHER" id="PTHR30319">
    <property type="entry name" value="PHENYLACETIC ACID REGULATOR-RELATED TRANSCRIPTIONAL REPRESSOR"/>
    <property type="match status" value="1"/>
</dbReference>
<dbReference type="InterPro" id="IPR036388">
    <property type="entry name" value="WH-like_DNA-bd_sf"/>
</dbReference>
<evidence type="ECO:0000313" key="4">
    <source>
        <dbReference type="Proteomes" id="UP000244224"/>
    </source>
</evidence>
<dbReference type="AlphaFoldDB" id="A0A2T6B6F6"/>
<dbReference type="Gene3D" id="1.10.10.10">
    <property type="entry name" value="Winged helix-like DNA-binding domain superfamily/Winged helix DNA-binding domain"/>
    <property type="match status" value="1"/>
</dbReference>
<comment type="caution">
    <text evidence="3">The sequence shown here is derived from an EMBL/GenBank/DDBJ whole genome shotgun (WGS) entry which is preliminary data.</text>
</comment>
<accession>A0A2T6B6F6</accession>
<dbReference type="OrthoDB" id="2270427at2"/>
<feature type="domain" description="Transcriptional repressor PaaX-like N-terminal" evidence="1">
    <location>
        <begin position="17"/>
        <end position="84"/>
    </location>
</feature>
<reference evidence="3 4" key="1">
    <citation type="submission" date="2018-04" db="EMBL/GenBank/DDBJ databases">
        <title>Genomic Encyclopedia of Archaeal and Bacterial Type Strains, Phase II (KMG-II): from individual species to whole genera.</title>
        <authorList>
            <person name="Goeker M."/>
        </authorList>
    </citation>
    <scope>NUCLEOTIDE SEQUENCE [LARGE SCALE GENOMIC DNA]</scope>
    <source>
        <strain evidence="3 4">DSM 21823</strain>
    </source>
</reference>
<gene>
    <name evidence="3" type="ORF">C8N34_103124</name>
</gene>
<evidence type="ECO:0000313" key="3">
    <source>
        <dbReference type="EMBL" id="PTX51622.1"/>
    </source>
</evidence>
<sequence>MAETLITTLRDGLALRAPAMIVTIYGDVVVPRGGVLWMGTLIEIGAALGFSETLVRTAVSRLVAAGQLAGEREGRRSFYRLAENARQEFSAAARLLYGKPARATGWQIHHAPGLTEEAARRGALARMAGDLWLRPDHPGFAAPGLCFRSEPLTGIALLPEYVAGLWPLDRHAAAYRAMIAQFSPLGNRLASGLPVSAETALVARLLLVHAYRGALLRDPRLPEAALPDDWPGEAARTLFAQLYRTLSPAADSYIGTRFEGGAGLLPARTAETQARLLALSED</sequence>
<name>A0A2T6B6F6_9RHOB</name>
<dbReference type="Pfam" id="PF08223">
    <property type="entry name" value="PaaX_C"/>
    <property type="match status" value="1"/>
</dbReference>
<dbReference type="RefSeq" id="WP_108128170.1">
    <property type="nucleotide sequence ID" value="NZ_QBKP01000003.1"/>
</dbReference>
<proteinExistence type="predicted"/>
<dbReference type="InterPro" id="IPR013225">
    <property type="entry name" value="PaaX_C"/>
</dbReference>
<evidence type="ECO:0000259" key="1">
    <source>
        <dbReference type="Pfam" id="PF07848"/>
    </source>
</evidence>
<dbReference type="SUPFAM" id="SSF46785">
    <property type="entry name" value="Winged helix' DNA-binding domain"/>
    <property type="match status" value="1"/>
</dbReference>
<dbReference type="InterPro" id="IPR011965">
    <property type="entry name" value="PaaX_trns_reg"/>
</dbReference>
<dbReference type="PIRSF" id="PIRSF020623">
    <property type="entry name" value="PaaX"/>
    <property type="match status" value="1"/>
</dbReference>
<protein>
    <submittedName>
        <fullName evidence="3">PaaX family transcriptional regulator</fullName>
    </submittedName>
</protein>
<dbReference type="Proteomes" id="UP000244224">
    <property type="component" value="Unassembled WGS sequence"/>
</dbReference>
<dbReference type="Pfam" id="PF07848">
    <property type="entry name" value="PaaX"/>
    <property type="match status" value="1"/>
</dbReference>
<dbReference type="InterPro" id="IPR036390">
    <property type="entry name" value="WH_DNA-bd_sf"/>
</dbReference>
<dbReference type="InterPro" id="IPR012906">
    <property type="entry name" value="PaaX-like_N"/>
</dbReference>
<organism evidence="3 4">
    <name type="scientific">Gemmobacter caeni</name>
    <dbReference type="NCBI Taxonomy" id="589035"/>
    <lineage>
        <taxon>Bacteria</taxon>
        <taxon>Pseudomonadati</taxon>
        <taxon>Pseudomonadota</taxon>
        <taxon>Alphaproteobacteria</taxon>
        <taxon>Rhodobacterales</taxon>
        <taxon>Paracoccaceae</taxon>
        <taxon>Gemmobacter</taxon>
    </lineage>
</organism>
<feature type="domain" description="Transcriptional repressor PaaX-like C-terminal" evidence="2">
    <location>
        <begin position="166"/>
        <end position="254"/>
    </location>
</feature>
<dbReference type="PANTHER" id="PTHR30319:SF1">
    <property type="entry name" value="TRANSCRIPTIONAL REPRESSOR PAAX"/>
    <property type="match status" value="1"/>
</dbReference>
<evidence type="ECO:0000259" key="2">
    <source>
        <dbReference type="Pfam" id="PF08223"/>
    </source>
</evidence>
<dbReference type="EMBL" id="QBKP01000003">
    <property type="protein sequence ID" value="PTX51622.1"/>
    <property type="molecule type" value="Genomic_DNA"/>
</dbReference>
<keyword evidence="4" id="KW-1185">Reference proteome</keyword>
<dbReference type="Gene3D" id="1.20.58.1460">
    <property type="match status" value="1"/>
</dbReference>